<dbReference type="GO" id="GO:0016757">
    <property type="term" value="F:glycosyltransferase activity"/>
    <property type="evidence" value="ECO:0007669"/>
    <property type="project" value="UniProtKB-KW"/>
</dbReference>
<evidence type="ECO:0000313" key="7">
    <source>
        <dbReference type="EMBL" id="TQD86358.1"/>
    </source>
</evidence>
<evidence type="ECO:0000259" key="6">
    <source>
        <dbReference type="Pfam" id="PF03016"/>
    </source>
</evidence>
<dbReference type="AlphaFoldDB" id="A0A540LIQ2"/>
<keyword evidence="4" id="KW-0735">Signal-anchor</keyword>
<protein>
    <recommendedName>
        <fullName evidence="6">Exostosin GT47 domain-containing protein</fullName>
    </recommendedName>
</protein>
<feature type="domain" description="Exostosin GT47" evidence="6">
    <location>
        <begin position="3"/>
        <end position="137"/>
    </location>
</feature>
<proteinExistence type="inferred from homology"/>
<dbReference type="PANTHER" id="PTHR11062:SF50">
    <property type="entry name" value="ARABINOSYLTRANSFERASE ARAD1-RELATED"/>
    <property type="match status" value="1"/>
</dbReference>
<dbReference type="GO" id="GO:0000139">
    <property type="term" value="C:Golgi membrane"/>
    <property type="evidence" value="ECO:0007669"/>
    <property type="project" value="UniProtKB-SubCell"/>
</dbReference>
<keyword evidence="4" id="KW-0812">Transmembrane</keyword>
<accession>A0A540LIQ2</accession>
<reference evidence="7 8" key="1">
    <citation type="journal article" date="2019" name="G3 (Bethesda)">
        <title>Sequencing of a Wild Apple (Malus baccata) Genome Unravels the Differences Between Cultivated and Wild Apple Species Regarding Disease Resistance and Cold Tolerance.</title>
        <authorList>
            <person name="Chen X."/>
        </authorList>
    </citation>
    <scope>NUCLEOTIDE SEQUENCE [LARGE SCALE GENOMIC DNA]</scope>
    <source>
        <strain evidence="8">cv. Shandingzi</strain>
        <tissue evidence="7">Leaves</tissue>
    </source>
</reference>
<evidence type="ECO:0000313" key="8">
    <source>
        <dbReference type="Proteomes" id="UP000315295"/>
    </source>
</evidence>
<gene>
    <name evidence="7" type="ORF">C1H46_028116</name>
</gene>
<keyword evidence="8" id="KW-1185">Reference proteome</keyword>
<dbReference type="InterPro" id="IPR004263">
    <property type="entry name" value="Exostosin"/>
</dbReference>
<evidence type="ECO:0000256" key="5">
    <source>
        <dbReference type="ARBA" id="ARBA00023034"/>
    </source>
</evidence>
<evidence type="ECO:0000256" key="2">
    <source>
        <dbReference type="ARBA" id="ARBA00010271"/>
    </source>
</evidence>
<dbReference type="STRING" id="106549.A0A540LIQ2"/>
<dbReference type="EMBL" id="VIEB01000568">
    <property type="protein sequence ID" value="TQD86358.1"/>
    <property type="molecule type" value="Genomic_DNA"/>
</dbReference>
<dbReference type="InterPro" id="IPR040911">
    <property type="entry name" value="Exostosin_GT47"/>
</dbReference>
<dbReference type="Pfam" id="PF03016">
    <property type="entry name" value="Exostosin_GT47"/>
    <property type="match status" value="1"/>
</dbReference>
<comment type="caution">
    <text evidence="7">The sequence shown here is derived from an EMBL/GenBank/DDBJ whole genome shotgun (WGS) entry which is preliminary data.</text>
</comment>
<evidence type="ECO:0000256" key="3">
    <source>
        <dbReference type="ARBA" id="ARBA00022676"/>
    </source>
</evidence>
<name>A0A540LIQ2_MALBA</name>
<keyword evidence="3" id="KW-0808">Transferase</keyword>
<comment type="similarity">
    <text evidence="2">Belongs to the glycosyltransferase 47 family.</text>
</comment>
<keyword evidence="5" id="KW-0333">Golgi apparatus</keyword>
<organism evidence="7 8">
    <name type="scientific">Malus baccata</name>
    <name type="common">Siberian crab apple</name>
    <name type="synonym">Pyrus baccata</name>
    <dbReference type="NCBI Taxonomy" id="106549"/>
    <lineage>
        <taxon>Eukaryota</taxon>
        <taxon>Viridiplantae</taxon>
        <taxon>Streptophyta</taxon>
        <taxon>Embryophyta</taxon>
        <taxon>Tracheophyta</taxon>
        <taxon>Spermatophyta</taxon>
        <taxon>Magnoliopsida</taxon>
        <taxon>eudicotyledons</taxon>
        <taxon>Gunneridae</taxon>
        <taxon>Pentapetalae</taxon>
        <taxon>rosids</taxon>
        <taxon>fabids</taxon>
        <taxon>Rosales</taxon>
        <taxon>Rosaceae</taxon>
        <taxon>Amygdaloideae</taxon>
        <taxon>Maleae</taxon>
        <taxon>Malus</taxon>
    </lineage>
</organism>
<evidence type="ECO:0000256" key="4">
    <source>
        <dbReference type="ARBA" id="ARBA00022968"/>
    </source>
</evidence>
<keyword evidence="3" id="KW-0328">Glycosyltransferase</keyword>
<evidence type="ECO:0000256" key="1">
    <source>
        <dbReference type="ARBA" id="ARBA00004323"/>
    </source>
</evidence>
<dbReference type="Proteomes" id="UP000315295">
    <property type="component" value="Unassembled WGS sequence"/>
</dbReference>
<dbReference type="PANTHER" id="PTHR11062">
    <property type="entry name" value="EXOSTOSIN HEPARAN SULFATE GLYCOSYLTRANSFERASE -RELATED"/>
    <property type="match status" value="1"/>
</dbReference>
<sequence length="151" mass="17435">MGEWYLFQDLLKTESERVGSPVERVLDPEEANLFYVLFFSSLSLIVNPARPASGSEKPLYSDEENQVALIEWLESQEYWKRNNGRDHVIMALDPNALYKVIDKVKNCVLLVCDFGRLKEDQGSLVKDVIVPYSRLLRSVMILMPPLVTMRR</sequence>
<comment type="subcellular location">
    <subcellularLocation>
        <location evidence="1">Golgi apparatus membrane</location>
        <topology evidence="1">Single-pass type II membrane protein</topology>
    </subcellularLocation>
</comment>